<dbReference type="InterPro" id="IPR047513">
    <property type="entry name" value="FOXJ1"/>
</dbReference>
<comment type="caution">
    <text evidence="5">The sequence shown here is derived from an EMBL/GenBank/DDBJ whole genome shotgun (WGS) entry which is preliminary data.</text>
</comment>
<gene>
    <name evidence="5" type="ORF">CDAUBV1_LOCUS10315</name>
</gene>
<dbReference type="AlphaFoldDB" id="A0AAV2TJA1"/>
<dbReference type="EMBL" id="CAXLJL010000290">
    <property type="protein sequence ID" value="CAL5136244.1"/>
    <property type="molecule type" value="Genomic_DNA"/>
</dbReference>
<keyword evidence="2" id="KW-0539">Nucleus</keyword>
<feature type="region of interest" description="Disordered" evidence="3">
    <location>
        <begin position="542"/>
        <end position="574"/>
    </location>
</feature>
<evidence type="ECO:0000256" key="1">
    <source>
        <dbReference type="ARBA" id="ARBA00023125"/>
    </source>
</evidence>
<dbReference type="InterPro" id="IPR036388">
    <property type="entry name" value="WH-like_DNA-bd_sf"/>
</dbReference>
<feature type="compositionally biased region" description="Low complexity" evidence="3">
    <location>
        <begin position="542"/>
        <end position="563"/>
    </location>
</feature>
<dbReference type="GO" id="GO:0005634">
    <property type="term" value="C:nucleus"/>
    <property type="evidence" value="ECO:0007669"/>
    <property type="project" value="UniProtKB-SubCell"/>
</dbReference>
<dbReference type="Proteomes" id="UP001497525">
    <property type="component" value="Unassembled WGS sequence"/>
</dbReference>
<evidence type="ECO:0000256" key="2">
    <source>
        <dbReference type="PROSITE-ProRule" id="PRU00089"/>
    </source>
</evidence>
<feature type="compositionally biased region" description="Polar residues" evidence="3">
    <location>
        <begin position="127"/>
        <end position="140"/>
    </location>
</feature>
<name>A0AAV2TJA1_CALDB</name>
<dbReference type="GO" id="GO:0000981">
    <property type="term" value="F:DNA-binding transcription factor activity, RNA polymerase II-specific"/>
    <property type="evidence" value="ECO:0007669"/>
    <property type="project" value="TreeGrafter"/>
</dbReference>
<dbReference type="Pfam" id="PF00250">
    <property type="entry name" value="Forkhead"/>
    <property type="match status" value="1"/>
</dbReference>
<feature type="domain" description="Fork-head" evidence="4">
    <location>
        <begin position="362"/>
        <end position="442"/>
    </location>
</feature>
<dbReference type="SUPFAM" id="SSF46785">
    <property type="entry name" value="Winged helix' DNA-binding domain"/>
    <property type="match status" value="1"/>
</dbReference>
<feature type="region of interest" description="Disordered" evidence="3">
    <location>
        <begin position="123"/>
        <end position="151"/>
    </location>
</feature>
<evidence type="ECO:0000256" key="3">
    <source>
        <dbReference type="SAM" id="MobiDB-lite"/>
    </source>
</evidence>
<protein>
    <recommendedName>
        <fullName evidence="4">Fork-head domain-containing protein</fullName>
    </recommendedName>
</protein>
<reference evidence="5" key="1">
    <citation type="submission" date="2024-06" db="EMBL/GenBank/DDBJ databases">
        <authorList>
            <person name="Liu X."/>
            <person name="Lenzi L."/>
            <person name="Haldenby T S."/>
            <person name="Uol C."/>
        </authorList>
    </citation>
    <scope>NUCLEOTIDE SEQUENCE</scope>
</reference>
<dbReference type="PROSITE" id="PS50039">
    <property type="entry name" value="FORK_HEAD_3"/>
    <property type="match status" value="1"/>
</dbReference>
<dbReference type="PRINTS" id="PR00053">
    <property type="entry name" value="FORKHEAD"/>
</dbReference>
<dbReference type="InterPro" id="IPR036390">
    <property type="entry name" value="WH_DNA-bd_sf"/>
</dbReference>
<dbReference type="PANTHER" id="PTHR46805">
    <property type="entry name" value="FORKHEAD BOX PROTEIN J1"/>
    <property type="match status" value="1"/>
</dbReference>
<accession>A0AAV2TJA1</accession>
<evidence type="ECO:0000259" key="4">
    <source>
        <dbReference type="PROSITE" id="PS50039"/>
    </source>
</evidence>
<proteinExistence type="predicted"/>
<organism evidence="5 6">
    <name type="scientific">Calicophoron daubneyi</name>
    <name type="common">Rumen fluke</name>
    <name type="synonym">Paramphistomum daubneyi</name>
    <dbReference type="NCBI Taxonomy" id="300641"/>
    <lineage>
        <taxon>Eukaryota</taxon>
        <taxon>Metazoa</taxon>
        <taxon>Spiralia</taxon>
        <taxon>Lophotrochozoa</taxon>
        <taxon>Platyhelminthes</taxon>
        <taxon>Trematoda</taxon>
        <taxon>Digenea</taxon>
        <taxon>Plagiorchiida</taxon>
        <taxon>Pronocephalata</taxon>
        <taxon>Paramphistomoidea</taxon>
        <taxon>Paramphistomidae</taxon>
        <taxon>Calicophoron</taxon>
    </lineage>
</organism>
<sequence>MPGFTSCFTAEMSEQTSDFLAKKLRRNWLTRSREKPTQSQEQDDSLTNLNWLQNVNLTKLASSGEPLSPSSDVFPPEAPLGDFFSSQNLGLSSNAPVHHSVKKQYISLFSSGTTHQRPPMLLGGPRTLSQSSVRSSNIQRGHTGFERSPSGARLLPNAQSVVYRSGVTSVPSNLPGVFKSAHAHFSTPISENLEYLQGNLVNISQSALSSNHCCPANGQVSALPISPSYPYTTVKFHASQLNPSMPYHSEKSYRNHSYRGSYKNGAVASLDPPVAIVRGNSHSLCELSAKDTSVGLVGEIQMRTGSASNCFLPSLLVRHENRSGTHYSSLDTVDISTSGLFISFDSLDIAVRKSYRNDPNSCPPYSFHTLIYMSMQSLKKQKITLNEICSWITDNFAYFRNSPNNWQGALRQDLVASRCFQRVPRRKEEPRGRDDLWRLNPEFQVQLNNQKISQKFLSCWQNGSCSTQSEVFDLPGNKYQIDPRIQNSYPTSEASNLLRRFTSLDSLNSRADCISDVTSKRRRTGSSEKLRVECNVQQSGASSLNDTASCSASSSSPPLSDLYTPPPHLVPESSSLSPYSFIQTKDLFGNLDEAELGATSVGDDLNNVQLDSLETPPVLTQDGVVNFADNTDNNHQTVNQLQNCKECPVNSSRSSVDDQLLDIHGVELSKAFEIHGISPADLTSVGDPVDLTIRGVGLKPGADWWTSGLSESVSSFFNDTFEPNEVQDLNKSGHPSEVDLTTASGVNSDNSKTTEACGDISEYDSDTSSAALTSGLSRYPILPGSPFSLEHEQQWVDEQLNLEELDSILGLS</sequence>
<evidence type="ECO:0000313" key="5">
    <source>
        <dbReference type="EMBL" id="CAL5136244.1"/>
    </source>
</evidence>
<dbReference type="InterPro" id="IPR001766">
    <property type="entry name" value="Fork_head_dom"/>
</dbReference>
<dbReference type="PANTHER" id="PTHR46805:SF1">
    <property type="entry name" value="FORKHEAD BOX PROTEIN J1"/>
    <property type="match status" value="1"/>
</dbReference>
<feature type="DNA-binding region" description="Fork-head" evidence="2">
    <location>
        <begin position="362"/>
        <end position="442"/>
    </location>
</feature>
<dbReference type="SMART" id="SM00339">
    <property type="entry name" value="FH"/>
    <property type="match status" value="1"/>
</dbReference>
<evidence type="ECO:0000313" key="6">
    <source>
        <dbReference type="Proteomes" id="UP001497525"/>
    </source>
</evidence>
<dbReference type="GO" id="GO:0000978">
    <property type="term" value="F:RNA polymerase II cis-regulatory region sequence-specific DNA binding"/>
    <property type="evidence" value="ECO:0007669"/>
    <property type="project" value="TreeGrafter"/>
</dbReference>
<comment type="subcellular location">
    <subcellularLocation>
        <location evidence="2">Nucleus</location>
    </subcellularLocation>
</comment>
<dbReference type="Gene3D" id="1.10.10.10">
    <property type="entry name" value="Winged helix-like DNA-binding domain superfamily/Winged helix DNA-binding domain"/>
    <property type="match status" value="1"/>
</dbReference>
<feature type="region of interest" description="Disordered" evidence="3">
    <location>
        <begin position="731"/>
        <end position="761"/>
    </location>
</feature>
<keyword evidence="1 2" id="KW-0238">DNA-binding</keyword>
<feature type="compositionally biased region" description="Polar residues" evidence="3">
    <location>
        <begin position="739"/>
        <end position="754"/>
    </location>
</feature>